<reference evidence="3" key="1">
    <citation type="submission" date="2018-09" db="EMBL/GenBank/DDBJ databases">
        <authorList>
            <person name="Livingstone P.G."/>
            <person name="Whitworth D.E."/>
        </authorList>
    </citation>
    <scope>NUCLEOTIDE SEQUENCE [LARGE SCALE GENOMIC DNA]</scope>
    <source>
        <strain evidence="3">AB050A</strain>
    </source>
</reference>
<evidence type="ECO:0000313" key="2">
    <source>
        <dbReference type="EMBL" id="RKH55632.1"/>
    </source>
</evidence>
<name>A0A3A8PT87_9BACT</name>
<gene>
    <name evidence="2" type="ORF">D7W81_35840</name>
</gene>
<proteinExistence type="predicted"/>
<dbReference type="AlphaFoldDB" id="A0A3A8PT87"/>
<feature type="region of interest" description="Disordered" evidence="1">
    <location>
        <begin position="8"/>
        <end position="28"/>
    </location>
</feature>
<accession>A0A3A8PT87</accession>
<evidence type="ECO:0000313" key="3">
    <source>
        <dbReference type="Proteomes" id="UP000267003"/>
    </source>
</evidence>
<dbReference type="Proteomes" id="UP000267003">
    <property type="component" value="Unassembled WGS sequence"/>
</dbReference>
<dbReference type="EMBL" id="RAWK01000320">
    <property type="protein sequence ID" value="RKH55632.1"/>
    <property type="molecule type" value="Genomic_DNA"/>
</dbReference>
<keyword evidence="3" id="KW-1185">Reference proteome</keyword>
<evidence type="ECO:0000256" key="1">
    <source>
        <dbReference type="SAM" id="MobiDB-lite"/>
    </source>
</evidence>
<feature type="compositionally biased region" description="Polar residues" evidence="1">
    <location>
        <begin position="19"/>
        <end position="28"/>
    </location>
</feature>
<feature type="compositionally biased region" description="Low complexity" evidence="1">
    <location>
        <begin position="144"/>
        <end position="179"/>
    </location>
</feature>
<feature type="region of interest" description="Disordered" evidence="1">
    <location>
        <begin position="138"/>
        <end position="179"/>
    </location>
</feature>
<protein>
    <submittedName>
        <fullName evidence="2">Uncharacterized protein</fullName>
    </submittedName>
</protein>
<sequence length="179" mass="17991">MVAALFGCGDERGAPHGTEAQTQQSETNCRNVDLTEPEVARSLEGVKLTPLGPITERHVDGKRISSRRFQAEPAVTSQTVSGEPVAPMAAAQVVVECTGSCTGGPTCDPPEGCELFGNGCTPLRCRGYECKGTCAKKSVREPDAGTSDAGTSDAGTSDAGAADSGVADAGTADAGAAAS</sequence>
<comment type="caution">
    <text evidence="2">The sequence shown here is derived from an EMBL/GenBank/DDBJ whole genome shotgun (WGS) entry which is preliminary data.</text>
</comment>
<organism evidence="2 3">
    <name type="scientific">Corallococcus aberystwythensis</name>
    <dbReference type="NCBI Taxonomy" id="2316722"/>
    <lineage>
        <taxon>Bacteria</taxon>
        <taxon>Pseudomonadati</taxon>
        <taxon>Myxococcota</taxon>
        <taxon>Myxococcia</taxon>
        <taxon>Myxococcales</taxon>
        <taxon>Cystobacterineae</taxon>
        <taxon>Myxococcaceae</taxon>
        <taxon>Corallococcus</taxon>
    </lineage>
</organism>